<organism evidence="1 2">
    <name type="scientific">Kibdelosporangium philippinense</name>
    <dbReference type="NCBI Taxonomy" id="211113"/>
    <lineage>
        <taxon>Bacteria</taxon>
        <taxon>Bacillati</taxon>
        <taxon>Actinomycetota</taxon>
        <taxon>Actinomycetes</taxon>
        <taxon>Pseudonocardiales</taxon>
        <taxon>Pseudonocardiaceae</taxon>
        <taxon>Kibdelosporangium</taxon>
    </lineage>
</organism>
<evidence type="ECO:0000313" key="1">
    <source>
        <dbReference type="EMBL" id="MCE7007351.1"/>
    </source>
</evidence>
<sequence>MSAPATSRTVYRAALILAAKGGTLSQITTGDALELLDTEAAIYPKSAGDTHLFYRMLHTLGAFGDHAPTSLRELRSSGQRTPEELVDRYELTCRPIRDLLVEYLRERQPALDYTSLDSLSSMLAGRFWADLERYHPGIDSLHLPVEVADAWKQRLRTTTRTVRNTGGQLVEVSAPRVNYRECLTPVRAFYLDLAHWAVDDPARWSRWVVPCPVGGEEVKRSKDKRRRKSRMDARTRERLPVLPVLVRTVDQRRKNAAALLAEARIIEAKREGWLGEVEGLQISLAGAEDKLAQIDKHSRNTGTVDLGIPSLTRDS</sequence>
<proteinExistence type="predicted"/>
<gene>
    <name evidence="1" type="ORF">LWC34_31695</name>
</gene>
<evidence type="ECO:0000313" key="2">
    <source>
        <dbReference type="Proteomes" id="UP001521150"/>
    </source>
</evidence>
<name>A0ABS8ZHQ7_9PSEU</name>
<comment type="caution">
    <text evidence="1">The sequence shown here is derived from an EMBL/GenBank/DDBJ whole genome shotgun (WGS) entry which is preliminary data.</text>
</comment>
<reference evidence="1 2" key="1">
    <citation type="submission" date="2021-12" db="EMBL/GenBank/DDBJ databases">
        <title>Genome sequence of Kibdelosporangium philippinense ATCC 49844.</title>
        <authorList>
            <person name="Fedorov E.A."/>
            <person name="Omeragic M."/>
            <person name="Shalygina K.F."/>
            <person name="Maclea K.S."/>
        </authorList>
    </citation>
    <scope>NUCLEOTIDE SEQUENCE [LARGE SCALE GENOMIC DNA]</scope>
    <source>
        <strain evidence="1 2">ATCC 49844</strain>
    </source>
</reference>
<protein>
    <submittedName>
        <fullName evidence="1">Uncharacterized protein</fullName>
    </submittedName>
</protein>
<keyword evidence="2" id="KW-1185">Reference proteome</keyword>
<dbReference type="EMBL" id="JAJVCN010000002">
    <property type="protein sequence ID" value="MCE7007351.1"/>
    <property type="molecule type" value="Genomic_DNA"/>
</dbReference>
<accession>A0ABS8ZHQ7</accession>
<dbReference type="Proteomes" id="UP001521150">
    <property type="component" value="Unassembled WGS sequence"/>
</dbReference>
<dbReference type="RefSeq" id="WP_233728726.1">
    <property type="nucleotide sequence ID" value="NZ_JAJVCN010000002.1"/>
</dbReference>